<evidence type="ECO:0000313" key="1">
    <source>
        <dbReference type="EMBL" id="DAD73836.1"/>
    </source>
</evidence>
<proteinExistence type="predicted"/>
<organism evidence="1">
    <name type="scientific">Siphoviridae sp. ctMaD24</name>
    <dbReference type="NCBI Taxonomy" id="2826261"/>
    <lineage>
        <taxon>Viruses</taxon>
        <taxon>Duplodnaviria</taxon>
        <taxon>Heunggongvirae</taxon>
        <taxon>Uroviricota</taxon>
        <taxon>Caudoviricetes</taxon>
    </lineage>
</organism>
<name>A0A8S5LV19_9CAUD</name>
<sequence length="59" mass="6947">MRRESLVYKGFQRFSALEVIRFLTMFTDSLFDGNSTYWQGGANRLTPLRHSQKKKCESL</sequence>
<dbReference type="EMBL" id="BK014745">
    <property type="protein sequence ID" value="DAD73836.1"/>
    <property type="molecule type" value="Genomic_DNA"/>
</dbReference>
<protein>
    <submittedName>
        <fullName evidence="1">Uncharacterized protein</fullName>
    </submittedName>
</protein>
<reference evidence="1" key="1">
    <citation type="journal article" date="2021" name="Proc. Natl. Acad. Sci. U.S.A.">
        <title>A Catalog of Tens of Thousands of Viruses from Human Metagenomes Reveals Hidden Associations with Chronic Diseases.</title>
        <authorList>
            <person name="Tisza M.J."/>
            <person name="Buck C.B."/>
        </authorList>
    </citation>
    <scope>NUCLEOTIDE SEQUENCE</scope>
    <source>
        <strain evidence="1">CtMaD24</strain>
    </source>
</reference>
<accession>A0A8S5LV19</accession>